<evidence type="ECO:0000313" key="2">
    <source>
        <dbReference type="Proteomes" id="UP000031623"/>
    </source>
</evidence>
<dbReference type="OrthoDB" id="9792294at2"/>
<dbReference type="KEGG" id="tig:THII_2704"/>
<keyword evidence="2" id="KW-1185">Reference proteome</keyword>
<reference evidence="1 2" key="1">
    <citation type="journal article" date="2014" name="ISME J.">
        <title>Ecophysiology of Thioploca ingrica as revealed by the complete genome sequence supplemented with proteomic evidence.</title>
        <authorList>
            <person name="Kojima H."/>
            <person name="Ogura Y."/>
            <person name="Yamamoto N."/>
            <person name="Togashi T."/>
            <person name="Mori H."/>
            <person name="Watanabe T."/>
            <person name="Nemoto F."/>
            <person name="Kurokawa K."/>
            <person name="Hayashi T."/>
            <person name="Fukui M."/>
        </authorList>
    </citation>
    <scope>NUCLEOTIDE SEQUENCE [LARGE SCALE GENOMIC DNA]</scope>
</reference>
<name>A0A090BVK2_9GAMM</name>
<organism evidence="1 2">
    <name type="scientific">Thioploca ingrica</name>
    <dbReference type="NCBI Taxonomy" id="40754"/>
    <lineage>
        <taxon>Bacteria</taxon>
        <taxon>Pseudomonadati</taxon>
        <taxon>Pseudomonadota</taxon>
        <taxon>Gammaproteobacteria</taxon>
        <taxon>Thiotrichales</taxon>
        <taxon>Thiotrichaceae</taxon>
        <taxon>Thioploca</taxon>
    </lineage>
</organism>
<accession>A0A090BVK2</accession>
<evidence type="ECO:0000313" key="1">
    <source>
        <dbReference type="EMBL" id="BAP57001.1"/>
    </source>
</evidence>
<proteinExistence type="predicted"/>
<dbReference type="HOGENOM" id="CLU_143564_0_0_6"/>
<protein>
    <submittedName>
        <fullName evidence="1">Uncharacterized protein</fullName>
    </submittedName>
</protein>
<dbReference type="AlphaFoldDB" id="A0A090BVK2"/>
<gene>
    <name evidence="1" type="ORF">THII_2704</name>
</gene>
<dbReference type="EMBL" id="AP014633">
    <property type="protein sequence ID" value="BAP57001.1"/>
    <property type="molecule type" value="Genomic_DNA"/>
</dbReference>
<sequence>MDEREYQQAREQLNQCPCTFEKAVLSSRCGCVHFQRLNIAEREAAACRSPIAQVRCTQLLHYFYKNAQFALKLSHLSQQLAHAKAMKLQCGGLTGLQAVLQSPQSVKPQVENIDGLITQALNTFDNLEQFPYQKIVKFINHYQVRSK</sequence>
<dbReference type="Proteomes" id="UP000031623">
    <property type="component" value="Chromosome"/>
</dbReference>